<evidence type="ECO:0008006" key="4">
    <source>
        <dbReference type="Google" id="ProtNLM"/>
    </source>
</evidence>
<evidence type="ECO:0000313" key="2">
    <source>
        <dbReference type="EMBL" id="MDO6414729.1"/>
    </source>
</evidence>
<comment type="caution">
    <text evidence="2">The sequence shown here is derived from an EMBL/GenBank/DDBJ whole genome shotgun (WGS) entry which is preliminary data.</text>
</comment>
<dbReference type="RefSeq" id="WP_303542178.1">
    <property type="nucleotide sequence ID" value="NZ_JAUOTP010000004.1"/>
</dbReference>
<reference evidence="2" key="1">
    <citation type="submission" date="2023-07" db="EMBL/GenBank/DDBJ databases">
        <authorList>
            <person name="Kim M."/>
        </authorList>
    </citation>
    <scope>NUCLEOTIDE SEQUENCE</scope>
    <source>
        <strain evidence="2">BIUV-7</strain>
    </source>
</reference>
<sequence length="418" mass="43764">MKMLSTTALCLALALGGVVATAPAFAKEKEAKPAAMELSPKVRAGAVAAQAALAKNDFAGAKTAIETAEPEIKTADDKYIVGQLYLQVAQKGQQPDLFPKAVNMMIDSGKAPPETVSQLQMVKAKMAYQAKDFRTAETALLAAQAAGSADADLIPVLVSSQHELGKDLVALQSLTATIDKQQAAGQPVPEAWYQRGIAIGYGAKAGPDKAAINAITADLARKWVSAYPTKSNWRDSLVIYRDSSKLDPDTEIDLYRLLYATGGMKGERDYMDYVLATYLRYPGEAQMVLNAGTSSGQVNPAGKNASEIKGIVSAKVPADKASLASAGKSANAAATGKVALNTADAFLGYGEWTKAVELYKLALQKGGVDANVVNVRLGMALAKSGDAAGAKAAFAQVTGPRKPLADLWTVYVDHPPTA</sequence>
<feature type="chain" id="PRO_5045409023" description="Tetratricopeptide repeat protein" evidence="1">
    <location>
        <begin position="27"/>
        <end position="418"/>
    </location>
</feature>
<protein>
    <recommendedName>
        <fullName evidence="4">Tetratricopeptide repeat protein</fullName>
    </recommendedName>
</protein>
<feature type="signal peptide" evidence="1">
    <location>
        <begin position="1"/>
        <end position="26"/>
    </location>
</feature>
<evidence type="ECO:0000256" key="1">
    <source>
        <dbReference type="SAM" id="SignalP"/>
    </source>
</evidence>
<evidence type="ECO:0000313" key="3">
    <source>
        <dbReference type="Proteomes" id="UP001169764"/>
    </source>
</evidence>
<keyword evidence="1" id="KW-0732">Signal</keyword>
<accession>A0ABT8Y8T1</accession>
<dbReference type="Gene3D" id="1.25.40.10">
    <property type="entry name" value="Tetratricopeptide repeat domain"/>
    <property type="match status" value="1"/>
</dbReference>
<name>A0ABT8Y8T1_9SPHN</name>
<dbReference type="InterPro" id="IPR011990">
    <property type="entry name" value="TPR-like_helical_dom_sf"/>
</dbReference>
<gene>
    <name evidence="2" type="ORF">Q4F19_10095</name>
</gene>
<organism evidence="2 3">
    <name type="scientific">Sphingomonas natans</name>
    <dbReference type="NCBI Taxonomy" id="3063330"/>
    <lineage>
        <taxon>Bacteria</taxon>
        <taxon>Pseudomonadati</taxon>
        <taxon>Pseudomonadota</taxon>
        <taxon>Alphaproteobacteria</taxon>
        <taxon>Sphingomonadales</taxon>
        <taxon>Sphingomonadaceae</taxon>
        <taxon>Sphingomonas</taxon>
    </lineage>
</organism>
<keyword evidence="3" id="KW-1185">Reference proteome</keyword>
<dbReference type="EMBL" id="JAUOTP010000004">
    <property type="protein sequence ID" value="MDO6414729.1"/>
    <property type="molecule type" value="Genomic_DNA"/>
</dbReference>
<proteinExistence type="predicted"/>
<dbReference type="Proteomes" id="UP001169764">
    <property type="component" value="Unassembled WGS sequence"/>
</dbReference>